<proteinExistence type="predicted"/>
<gene>
    <name evidence="2" type="ORF">ND528_27275</name>
</gene>
<organism evidence="2 3">
    <name type="scientific">Pseudomonas mercuritolerans</name>
    <dbReference type="NCBI Taxonomy" id="2951809"/>
    <lineage>
        <taxon>Bacteria</taxon>
        <taxon>Pseudomonadati</taxon>
        <taxon>Pseudomonadota</taxon>
        <taxon>Gammaproteobacteria</taxon>
        <taxon>Pseudomonadales</taxon>
        <taxon>Pseudomonadaceae</taxon>
        <taxon>Pseudomonas</taxon>
    </lineage>
</organism>
<feature type="transmembrane region" description="Helical" evidence="1">
    <location>
        <begin position="467"/>
        <end position="487"/>
    </location>
</feature>
<evidence type="ECO:0000313" key="2">
    <source>
        <dbReference type="EMBL" id="MCV2225260.1"/>
    </source>
</evidence>
<evidence type="ECO:0000256" key="1">
    <source>
        <dbReference type="SAM" id="Phobius"/>
    </source>
</evidence>
<name>A0ABT2Y2T9_9PSED</name>
<feature type="transmembrane region" description="Helical" evidence="1">
    <location>
        <begin position="358"/>
        <end position="380"/>
    </location>
</feature>
<keyword evidence="1" id="KW-0812">Transmembrane</keyword>
<evidence type="ECO:0008006" key="4">
    <source>
        <dbReference type="Google" id="ProtNLM"/>
    </source>
</evidence>
<dbReference type="RefSeq" id="WP_263471674.1">
    <property type="nucleotide sequence ID" value="NZ_JAMSHA010000013.1"/>
</dbReference>
<dbReference type="Proteomes" id="UP001063475">
    <property type="component" value="Unassembled WGS sequence"/>
</dbReference>
<sequence>MIFPEIANALARTIVHLETEETNTTVSEKFRISHFDIDRVALAGSLNSVHVRDGFSVQFTYAGSDQSLVLTSRHEDQLNTFCRMLILHVEGDDAPSGILTVSITKGFVSQTASIYSLYHIEEYWRAGGLGQAAAKLRSLAQVAYILESSSISGYARCGLFVFRATSVLPTSTTHPESADKSKLLAARDKACLFYDSKSFPFIPQDFDFSSPLPHAGISNLFNTLKFAFAIIFIADVSSLSDQELTATVKGYRHITSSIKLAGMSDAQIAATYYEIYLWAYSEGGVTDKLGIAKNLLSIHIEKSDFRDMRSGALQAMVSNHSIYLKENVKQYIDIKNKLSDQIQKQSEKASEMVKTIGGYLRTSVFTVYSFIVTTFIIRSISKTASEGTFTNGIYYIFLMFLLLSLSTLFYAYRESEAEFDRFKAIYQSFKTRYDDLLSNSDRDRILQNDTDFKRDCEYIKQSRRRALILWISTLGAVFAFVSLIKLLNY</sequence>
<accession>A0ABT2Y2T9</accession>
<feature type="transmembrane region" description="Helical" evidence="1">
    <location>
        <begin position="392"/>
        <end position="412"/>
    </location>
</feature>
<keyword evidence="1" id="KW-1133">Transmembrane helix</keyword>
<keyword evidence="1" id="KW-0472">Membrane</keyword>
<comment type="caution">
    <text evidence="2">The sequence shown here is derived from an EMBL/GenBank/DDBJ whole genome shotgun (WGS) entry which is preliminary data.</text>
</comment>
<protein>
    <recommendedName>
        <fullName evidence="4">N-acetyltransferase domain-containing protein</fullName>
    </recommendedName>
</protein>
<evidence type="ECO:0000313" key="3">
    <source>
        <dbReference type="Proteomes" id="UP001063475"/>
    </source>
</evidence>
<keyword evidence="3" id="KW-1185">Reference proteome</keyword>
<dbReference type="EMBL" id="JAMSHA010000013">
    <property type="protein sequence ID" value="MCV2225260.1"/>
    <property type="molecule type" value="Genomic_DNA"/>
</dbReference>
<reference evidence="2" key="1">
    <citation type="submission" date="2022-06" db="EMBL/GenBank/DDBJ databases">
        <title>De novo draft assembly of the Pseudomonas mercurotoleraris sp. nov., isolated from the plants rhizosphere.</title>
        <authorList>
            <person name="Robas M."/>
            <person name="Gonzalez D."/>
            <person name="Fernandez V.M."/>
            <person name="Luna L."/>
            <person name="Provanza A."/>
            <person name="Jimenez P.A."/>
        </authorList>
    </citation>
    <scope>NUCLEOTIDE SEQUENCE</scope>
    <source>
        <strain evidence="2">SAICEUPSM</strain>
    </source>
</reference>